<keyword evidence="2" id="KW-1185">Reference proteome</keyword>
<evidence type="ECO:0000313" key="1">
    <source>
        <dbReference type="EMBL" id="KAF8430595.1"/>
    </source>
</evidence>
<dbReference type="AlphaFoldDB" id="A0AAD4G8C8"/>
<protein>
    <submittedName>
        <fullName evidence="1">Uncharacterized protein</fullName>
    </submittedName>
</protein>
<evidence type="ECO:0000313" key="2">
    <source>
        <dbReference type="Proteomes" id="UP001194468"/>
    </source>
</evidence>
<reference evidence="1" key="1">
    <citation type="submission" date="2019-10" db="EMBL/GenBank/DDBJ databases">
        <authorList>
            <consortium name="DOE Joint Genome Institute"/>
            <person name="Kuo A."/>
            <person name="Miyauchi S."/>
            <person name="Kiss E."/>
            <person name="Drula E."/>
            <person name="Kohler A."/>
            <person name="Sanchez-Garcia M."/>
            <person name="Andreopoulos B."/>
            <person name="Barry K.W."/>
            <person name="Bonito G."/>
            <person name="Buee M."/>
            <person name="Carver A."/>
            <person name="Chen C."/>
            <person name="Cichocki N."/>
            <person name="Clum A."/>
            <person name="Culley D."/>
            <person name="Crous P.W."/>
            <person name="Fauchery L."/>
            <person name="Girlanda M."/>
            <person name="Hayes R."/>
            <person name="Keri Z."/>
            <person name="LaButti K."/>
            <person name="Lipzen A."/>
            <person name="Lombard V."/>
            <person name="Magnuson J."/>
            <person name="Maillard F."/>
            <person name="Morin E."/>
            <person name="Murat C."/>
            <person name="Nolan M."/>
            <person name="Ohm R."/>
            <person name="Pangilinan J."/>
            <person name="Pereira M."/>
            <person name="Perotto S."/>
            <person name="Peter M."/>
            <person name="Riley R."/>
            <person name="Sitrit Y."/>
            <person name="Stielow B."/>
            <person name="Szollosi G."/>
            <person name="Zifcakova L."/>
            <person name="Stursova M."/>
            <person name="Spatafora J.W."/>
            <person name="Tedersoo L."/>
            <person name="Vaario L.-M."/>
            <person name="Yamada A."/>
            <person name="Yan M."/>
            <person name="Wang P."/>
            <person name="Xu J."/>
            <person name="Bruns T."/>
            <person name="Baldrian P."/>
            <person name="Vilgalys R."/>
            <person name="Henrissat B."/>
            <person name="Grigoriev I.V."/>
            <person name="Hibbett D."/>
            <person name="Nagy L.G."/>
            <person name="Martin F.M."/>
        </authorList>
    </citation>
    <scope>NUCLEOTIDE SEQUENCE</scope>
    <source>
        <strain evidence="1">BED1</strain>
    </source>
</reference>
<dbReference type="Proteomes" id="UP001194468">
    <property type="component" value="Unassembled WGS sequence"/>
</dbReference>
<proteinExistence type="predicted"/>
<feature type="non-terminal residue" evidence="1">
    <location>
        <position position="71"/>
    </location>
</feature>
<accession>A0AAD4G8C8</accession>
<organism evidence="1 2">
    <name type="scientific">Boletus edulis BED1</name>
    <dbReference type="NCBI Taxonomy" id="1328754"/>
    <lineage>
        <taxon>Eukaryota</taxon>
        <taxon>Fungi</taxon>
        <taxon>Dikarya</taxon>
        <taxon>Basidiomycota</taxon>
        <taxon>Agaricomycotina</taxon>
        <taxon>Agaricomycetes</taxon>
        <taxon>Agaricomycetidae</taxon>
        <taxon>Boletales</taxon>
        <taxon>Boletineae</taxon>
        <taxon>Boletaceae</taxon>
        <taxon>Boletoideae</taxon>
        <taxon>Boletus</taxon>
    </lineage>
</organism>
<comment type="caution">
    <text evidence="1">The sequence shown here is derived from an EMBL/GenBank/DDBJ whole genome shotgun (WGS) entry which is preliminary data.</text>
</comment>
<sequence>MRTVYPSPWSLTLPRIATNGNPSTGSQARRILEKVKTIAYPLARRTQIRSSGSEGIRGCTLFIKCGADFPS</sequence>
<name>A0AAD4G8C8_BOLED</name>
<dbReference type="EMBL" id="WHUW01000060">
    <property type="protein sequence ID" value="KAF8430595.1"/>
    <property type="molecule type" value="Genomic_DNA"/>
</dbReference>
<reference evidence="1" key="2">
    <citation type="journal article" date="2020" name="Nat. Commun.">
        <title>Large-scale genome sequencing of mycorrhizal fungi provides insights into the early evolution of symbiotic traits.</title>
        <authorList>
            <person name="Miyauchi S."/>
            <person name="Kiss E."/>
            <person name="Kuo A."/>
            <person name="Drula E."/>
            <person name="Kohler A."/>
            <person name="Sanchez-Garcia M."/>
            <person name="Morin E."/>
            <person name="Andreopoulos B."/>
            <person name="Barry K.W."/>
            <person name="Bonito G."/>
            <person name="Buee M."/>
            <person name="Carver A."/>
            <person name="Chen C."/>
            <person name="Cichocki N."/>
            <person name="Clum A."/>
            <person name="Culley D."/>
            <person name="Crous P.W."/>
            <person name="Fauchery L."/>
            <person name="Girlanda M."/>
            <person name="Hayes R.D."/>
            <person name="Keri Z."/>
            <person name="LaButti K."/>
            <person name="Lipzen A."/>
            <person name="Lombard V."/>
            <person name="Magnuson J."/>
            <person name="Maillard F."/>
            <person name="Murat C."/>
            <person name="Nolan M."/>
            <person name="Ohm R.A."/>
            <person name="Pangilinan J."/>
            <person name="Pereira M.F."/>
            <person name="Perotto S."/>
            <person name="Peter M."/>
            <person name="Pfister S."/>
            <person name="Riley R."/>
            <person name="Sitrit Y."/>
            <person name="Stielow J.B."/>
            <person name="Szollosi G."/>
            <person name="Zifcakova L."/>
            <person name="Stursova M."/>
            <person name="Spatafora J.W."/>
            <person name="Tedersoo L."/>
            <person name="Vaario L.M."/>
            <person name="Yamada A."/>
            <person name="Yan M."/>
            <person name="Wang P."/>
            <person name="Xu J."/>
            <person name="Bruns T."/>
            <person name="Baldrian P."/>
            <person name="Vilgalys R."/>
            <person name="Dunand C."/>
            <person name="Henrissat B."/>
            <person name="Grigoriev I.V."/>
            <person name="Hibbett D."/>
            <person name="Nagy L.G."/>
            <person name="Martin F.M."/>
        </authorList>
    </citation>
    <scope>NUCLEOTIDE SEQUENCE</scope>
    <source>
        <strain evidence="1">BED1</strain>
    </source>
</reference>
<gene>
    <name evidence="1" type="ORF">L210DRAFT_3562157</name>
</gene>